<evidence type="ECO:0000313" key="2">
    <source>
        <dbReference type="EMBL" id="APY90096.1"/>
    </source>
</evidence>
<keyword evidence="4" id="KW-1185">Reference proteome</keyword>
<dbReference type="EMBL" id="CP015588">
    <property type="protein sequence ID" value="APY90096.1"/>
    <property type="molecule type" value="Genomic_DNA"/>
</dbReference>
<evidence type="ECO:0000313" key="4">
    <source>
        <dbReference type="Proteomes" id="UP000187191"/>
    </source>
</evidence>
<accession>A0A1P8TR28</accession>
<dbReference type="Pfam" id="PF08239">
    <property type="entry name" value="SH3_3"/>
    <property type="match status" value="1"/>
</dbReference>
<reference evidence="2 4" key="1">
    <citation type="submission" date="2016-05" db="EMBL/GenBank/DDBJ databases">
        <authorList>
            <person name="Gu J."/>
        </authorList>
    </citation>
    <scope>NUCLEOTIDE SEQUENCE [LARGE SCALE GENOMIC DNA]</scope>
    <source>
        <strain evidence="2 4">ACCC40021</strain>
    </source>
</reference>
<dbReference type="Proteomes" id="UP000187191">
    <property type="component" value="Chromosome"/>
</dbReference>
<dbReference type="AlphaFoldDB" id="A0A1P8TR28"/>
<dbReference type="RefSeq" id="WP_076687906.1">
    <property type="nucleotide sequence ID" value="NZ_CP015588.1"/>
</dbReference>
<protein>
    <submittedName>
        <fullName evidence="3">SH3 domain-containing protein</fullName>
    </submittedName>
</protein>
<dbReference type="EMBL" id="CP065959">
    <property type="protein sequence ID" value="QQC87394.1"/>
    <property type="molecule type" value="Genomic_DNA"/>
</dbReference>
<sequence>MQARSDAFVRTVTLTKRGNPSAHLGRALVKGTAVPGRHQVTVSGTGCGRWVAGATLTVVSPAKTVKGKVIARTGLKVRQQPNSDSAVTGFFRSGEVIDLTCRKMGQPVGGNRTWYQVSMPKGYVAARYVKPAGPVPQCR</sequence>
<name>A0A1P8TR28_9ACTN</name>
<dbReference type="InterPro" id="IPR003646">
    <property type="entry name" value="SH3-like_bac-type"/>
</dbReference>
<evidence type="ECO:0000313" key="3">
    <source>
        <dbReference type="EMBL" id="QQC87394.1"/>
    </source>
</evidence>
<dbReference type="Proteomes" id="UP000596130">
    <property type="component" value="Chromosome"/>
</dbReference>
<dbReference type="Gene3D" id="2.30.30.40">
    <property type="entry name" value="SH3 Domains"/>
    <property type="match status" value="1"/>
</dbReference>
<evidence type="ECO:0000259" key="1">
    <source>
        <dbReference type="Pfam" id="PF08239"/>
    </source>
</evidence>
<evidence type="ECO:0000313" key="5">
    <source>
        <dbReference type="Proteomes" id="UP000596130"/>
    </source>
</evidence>
<proteinExistence type="predicted"/>
<feature type="domain" description="SH3b" evidence="1">
    <location>
        <begin position="74"/>
        <end position="130"/>
    </location>
</feature>
<dbReference type="KEGG" id="ssia:A7J05_34480"/>
<gene>
    <name evidence="2" type="ORF">A7J05_34480</name>
    <name evidence="3" type="ORF">I8755_02435</name>
</gene>
<organism evidence="3 5">
    <name type="scientific">Streptomyces alfalfae</name>
    <dbReference type="NCBI Taxonomy" id="1642299"/>
    <lineage>
        <taxon>Bacteria</taxon>
        <taxon>Bacillati</taxon>
        <taxon>Actinomycetota</taxon>
        <taxon>Actinomycetes</taxon>
        <taxon>Kitasatosporales</taxon>
        <taxon>Streptomycetaceae</taxon>
        <taxon>Streptomyces</taxon>
    </lineage>
</organism>
<reference evidence="3 5" key="2">
    <citation type="submission" date="2020-12" db="EMBL/GenBank/DDBJ databases">
        <title>Identification and biosynthesis of polyene macrolides produced by Streptomyces alfalfae Men-myco-93-63.</title>
        <authorList>
            <person name="Liu D."/>
            <person name="Li Y."/>
            <person name="Liu L."/>
            <person name="Han X."/>
            <person name="Shen F."/>
        </authorList>
    </citation>
    <scope>NUCLEOTIDE SEQUENCE [LARGE SCALE GENOMIC DNA]</scope>
    <source>
        <strain evidence="3 5">Men-myco-93-63</strain>
    </source>
</reference>